<sequence length="123" mass="13485">MRTRTRYRRNLHASAPGRIRLLSACANTAADRLTVLDATLAQIPDAHRHGTTSSSLSSNVTNLIERAGALQAQLVHMHGRSPQAPRHVDVGEDQLNRVHTLQRCPPHHDFTRPPTPTARAAAP</sequence>
<protein>
    <submittedName>
        <fullName evidence="2">Uncharacterized protein</fullName>
    </submittedName>
</protein>
<organism evidence="2 3">
    <name type="scientific">Streptomyces milbemycinicus</name>
    <dbReference type="NCBI Taxonomy" id="476552"/>
    <lineage>
        <taxon>Bacteria</taxon>
        <taxon>Bacillati</taxon>
        <taxon>Actinomycetota</taxon>
        <taxon>Actinomycetes</taxon>
        <taxon>Kitasatosporales</taxon>
        <taxon>Streptomycetaceae</taxon>
        <taxon>Streptomyces</taxon>
    </lineage>
</organism>
<gene>
    <name evidence="2" type="ORF">ACI2L5_55635</name>
</gene>
<dbReference type="EMBL" id="JBJDQH010000456">
    <property type="protein sequence ID" value="MFK4274001.1"/>
    <property type="molecule type" value="Genomic_DNA"/>
</dbReference>
<proteinExistence type="predicted"/>
<keyword evidence="3" id="KW-1185">Reference proteome</keyword>
<comment type="caution">
    <text evidence="2">The sequence shown here is derived from an EMBL/GenBank/DDBJ whole genome shotgun (WGS) entry which is preliminary data.</text>
</comment>
<evidence type="ECO:0000313" key="2">
    <source>
        <dbReference type="EMBL" id="MFK4274001.1"/>
    </source>
</evidence>
<dbReference type="RefSeq" id="WP_404749664.1">
    <property type="nucleotide sequence ID" value="NZ_JBJDQH010000456.1"/>
</dbReference>
<accession>A0ABW8MBW1</accession>
<evidence type="ECO:0000313" key="3">
    <source>
        <dbReference type="Proteomes" id="UP001620295"/>
    </source>
</evidence>
<feature type="region of interest" description="Disordered" evidence="1">
    <location>
        <begin position="101"/>
        <end position="123"/>
    </location>
</feature>
<reference evidence="2 3" key="1">
    <citation type="submission" date="2024-11" db="EMBL/GenBank/DDBJ databases">
        <title>The Natural Products Discovery Center: Release of the First 8490 Sequenced Strains for Exploring Actinobacteria Biosynthetic Diversity.</title>
        <authorList>
            <person name="Kalkreuter E."/>
            <person name="Kautsar S.A."/>
            <person name="Yang D."/>
            <person name="Bader C.D."/>
            <person name="Teijaro C.N."/>
            <person name="Fluegel L."/>
            <person name="Davis C.M."/>
            <person name="Simpson J.R."/>
            <person name="Lauterbach L."/>
            <person name="Steele A.D."/>
            <person name="Gui C."/>
            <person name="Meng S."/>
            <person name="Li G."/>
            <person name="Viehrig K."/>
            <person name="Ye F."/>
            <person name="Su P."/>
            <person name="Kiefer A.F."/>
            <person name="Nichols A."/>
            <person name="Cepeda A.J."/>
            <person name="Yan W."/>
            <person name="Fan B."/>
            <person name="Jiang Y."/>
            <person name="Adhikari A."/>
            <person name="Zheng C.-J."/>
            <person name="Schuster L."/>
            <person name="Cowan T.M."/>
            <person name="Smanski M.J."/>
            <person name="Chevrette M.G."/>
            <person name="De Carvalho L.P.S."/>
            <person name="Shen B."/>
        </authorList>
    </citation>
    <scope>NUCLEOTIDE SEQUENCE [LARGE SCALE GENOMIC DNA]</scope>
    <source>
        <strain evidence="2 3">NPDC020863</strain>
    </source>
</reference>
<name>A0ABW8MBW1_9ACTN</name>
<evidence type="ECO:0000256" key="1">
    <source>
        <dbReference type="SAM" id="MobiDB-lite"/>
    </source>
</evidence>
<dbReference type="Proteomes" id="UP001620295">
    <property type="component" value="Unassembled WGS sequence"/>
</dbReference>